<evidence type="ECO:0000259" key="2">
    <source>
        <dbReference type="Pfam" id="PF01757"/>
    </source>
</evidence>
<feature type="transmembrane region" description="Helical" evidence="1">
    <location>
        <begin position="224"/>
        <end position="242"/>
    </location>
</feature>
<name>A0ABY5VNF4_9ACTN</name>
<feature type="transmembrane region" description="Helical" evidence="1">
    <location>
        <begin position="168"/>
        <end position="188"/>
    </location>
</feature>
<keyword evidence="1" id="KW-0812">Transmembrane</keyword>
<keyword evidence="3" id="KW-0808">Transferase</keyword>
<feature type="transmembrane region" description="Helical" evidence="1">
    <location>
        <begin position="327"/>
        <end position="347"/>
    </location>
</feature>
<accession>A0ABY5VNF4</accession>
<keyword evidence="4" id="KW-1185">Reference proteome</keyword>
<dbReference type="EMBL" id="CP073720">
    <property type="protein sequence ID" value="UWP79000.1"/>
    <property type="molecule type" value="Genomic_DNA"/>
</dbReference>
<proteinExistence type="predicted"/>
<feature type="transmembrane region" description="Helical" evidence="1">
    <location>
        <begin position="45"/>
        <end position="65"/>
    </location>
</feature>
<evidence type="ECO:0000313" key="3">
    <source>
        <dbReference type="EMBL" id="UWP79000.1"/>
    </source>
</evidence>
<protein>
    <submittedName>
        <fullName evidence="3">Acyltransferase</fullName>
    </submittedName>
</protein>
<dbReference type="InterPro" id="IPR002656">
    <property type="entry name" value="Acyl_transf_3_dom"/>
</dbReference>
<sequence>MTDTARRDTAAPVSTAAPARSRDRYIDAWRAAAVARVVVYHATGLAWMTVVFPAMGLMFALAASLTARSLDRSPTKVIRGRFRRLLPPLWAFGAIMLPLTLYDGWGPFLDQPRERVDLLWWIVPLKWPAPGGAAWGWMSTAVLWYLVAYLWFVVLAPLTLRVFRAWPIPTLLVALALPLVLHLQLITVGGSFESLVRDMSIYGACWLIGYAHHDRLLRRIPGPVYAAGVLVAAAAGAAWMVRHGAANADFDFNHHPVGNALWSAAFVAAVLRVDQPLHWLKPDGWLGRTIGAINARAVTIYLWHFPMLGLAWYILGDVDLASWSGRLLTGVIVVAATCVPTLALGWVEDLAARRRPELLPQLIRSRA</sequence>
<feature type="domain" description="Acyltransferase 3" evidence="2">
    <location>
        <begin position="24"/>
        <end position="342"/>
    </location>
</feature>
<reference evidence="3" key="2">
    <citation type="submission" date="2022-09" db="EMBL/GenBank/DDBJ databases">
        <title>Biosynthetic gene clusters of Dactylosporangioum fulvum.</title>
        <authorList>
            <person name="Caradec T."/>
        </authorList>
    </citation>
    <scope>NUCLEOTIDE SEQUENCE</scope>
    <source>
        <strain evidence="3">NRRL B-16292</strain>
    </source>
</reference>
<organism evidence="3 4">
    <name type="scientific">Dactylosporangium fulvum</name>
    <dbReference type="NCBI Taxonomy" id="53359"/>
    <lineage>
        <taxon>Bacteria</taxon>
        <taxon>Bacillati</taxon>
        <taxon>Actinomycetota</taxon>
        <taxon>Actinomycetes</taxon>
        <taxon>Micromonosporales</taxon>
        <taxon>Micromonosporaceae</taxon>
        <taxon>Dactylosporangium</taxon>
    </lineage>
</organism>
<feature type="transmembrane region" description="Helical" evidence="1">
    <location>
        <begin position="85"/>
        <end position="102"/>
    </location>
</feature>
<reference evidence="3" key="1">
    <citation type="submission" date="2021-04" db="EMBL/GenBank/DDBJ databases">
        <authorList>
            <person name="Hartkoorn R.C."/>
            <person name="Beaudoing E."/>
            <person name="Hot D."/>
        </authorList>
    </citation>
    <scope>NUCLEOTIDE SEQUENCE</scope>
    <source>
        <strain evidence="3">NRRL B-16292</strain>
    </source>
</reference>
<dbReference type="RefSeq" id="WP_259856473.1">
    <property type="nucleotide sequence ID" value="NZ_BAAAST010000062.1"/>
</dbReference>
<keyword evidence="3" id="KW-0012">Acyltransferase</keyword>
<keyword evidence="1" id="KW-1133">Transmembrane helix</keyword>
<feature type="transmembrane region" description="Helical" evidence="1">
    <location>
        <begin position="293"/>
        <end position="315"/>
    </location>
</feature>
<evidence type="ECO:0000313" key="4">
    <source>
        <dbReference type="Proteomes" id="UP001059617"/>
    </source>
</evidence>
<feature type="transmembrane region" description="Helical" evidence="1">
    <location>
        <begin position="254"/>
        <end position="273"/>
    </location>
</feature>
<dbReference type="GO" id="GO:0016746">
    <property type="term" value="F:acyltransferase activity"/>
    <property type="evidence" value="ECO:0007669"/>
    <property type="project" value="UniProtKB-KW"/>
</dbReference>
<dbReference type="Pfam" id="PF01757">
    <property type="entry name" value="Acyl_transf_3"/>
    <property type="match status" value="1"/>
</dbReference>
<keyword evidence="1" id="KW-0472">Membrane</keyword>
<evidence type="ECO:0000256" key="1">
    <source>
        <dbReference type="SAM" id="Phobius"/>
    </source>
</evidence>
<feature type="transmembrane region" description="Helical" evidence="1">
    <location>
        <begin position="194"/>
        <end position="212"/>
    </location>
</feature>
<dbReference type="Proteomes" id="UP001059617">
    <property type="component" value="Chromosome"/>
</dbReference>
<gene>
    <name evidence="3" type="ORF">Dfulv_27955</name>
</gene>
<feature type="transmembrane region" description="Helical" evidence="1">
    <location>
        <begin position="134"/>
        <end position="156"/>
    </location>
</feature>